<reference evidence="4" key="1">
    <citation type="journal article" date="2022" name="Int. J. Mol. Sci.">
        <title>Draft Genome of Tanacetum Coccineum: Genomic Comparison of Closely Related Tanacetum-Family Plants.</title>
        <authorList>
            <person name="Yamashiro T."/>
            <person name="Shiraishi A."/>
            <person name="Nakayama K."/>
            <person name="Satake H."/>
        </authorList>
    </citation>
    <scope>NUCLEOTIDE SEQUENCE</scope>
</reference>
<feature type="region of interest" description="Disordered" evidence="1">
    <location>
        <begin position="344"/>
        <end position="370"/>
    </location>
</feature>
<dbReference type="SUPFAM" id="SSF56672">
    <property type="entry name" value="DNA/RNA polymerases"/>
    <property type="match status" value="1"/>
</dbReference>
<dbReference type="InterPro" id="IPR043502">
    <property type="entry name" value="DNA/RNA_pol_sf"/>
</dbReference>
<dbReference type="InterPro" id="IPR041577">
    <property type="entry name" value="RT_RNaseH_2"/>
</dbReference>
<gene>
    <name evidence="4" type="ORF">Tco_0936680</name>
</gene>
<name>A0ABQ5DC25_9ASTR</name>
<feature type="compositionally biased region" description="Basic and acidic residues" evidence="1">
    <location>
        <begin position="356"/>
        <end position="370"/>
    </location>
</feature>
<proteinExistence type="predicted"/>
<dbReference type="PANTHER" id="PTHR35046:SF18">
    <property type="entry name" value="RNA-DIRECTED DNA POLYMERASE"/>
    <property type="match status" value="1"/>
</dbReference>
<feature type="domain" description="Tf2-1-like SH3-like" evidence="3">
    <location>
        <begin position="293"/>
        <end position="341"/>
    </location>
</feature>
<dbReference type="PANTHER" id="PTHR35046">
    <property type="entry name" value="ZINC KNUCKLE (CCHC-TYPE) FAMILY PROTEIN"/>
    <property type="match status" value="1"/>
</dbReference>
<evidence type="ECO:0000256" key="1">
    <source>
        <dbReference type="SAM" id="MobiDB-lite"/>
    </source>
</evidence>
<reference evidence="4" key="2">
    <citation type="submission" date="2022-01" db="EMBL/GenBank/DDBJ databases">
        <authorList>
            <person name="Yamashiro T."/>
            <person name="Shiraishi A."/>
            <person name="Satake H."/>
            <person name="Nakayama K."/>
        </authorList>
    </citation>
    <scope>NUCLEOTIDE SEQUENCE</scope>
</reference>
<accession>A0ABQ5DC25</accession>
<evidence type="ECO:0000259" key="3">
    <source>
        <dbReference type="Pfam" id="PF24626"/>
    </source>
</evidence>
<evidence type="ECO:0000259" key="2">
    <source>
        <dbReference type="Pfam" id="PF17919"/>
    </source>
</evidence>
<organism evidence="4 5">
    <name type="scientific">Tanacetum coccineum</name>
    <dbReference type="NCBI Taxonomy" id="301880"/>
    <lineage>
        <taxon>Eukaryota</taxon>
        <taxon>Viridiplantae</taxon>
        <taxon>Streptophyta</taxon>
        <taxon>Embryophyta</taxon>
        <taxon>Tracheophyta</taxon>
        <taxon>Spermatophyta</taxon>
        <taxon>Magnoliopsida</taxon>
        <taxon>eudicotyledons</taxon>
        <taxon>Gunneridae</taxon>
        <taxon>Pentapetalae</taxon>
        <taxon>asterids</taxon>
        <taxon>campanulids</taxon>
        <taxon>Asterales</taxon>
        <taxon>Asteraceae</taxon>
        <taxon>Asteroideae</taxon>
        <taxon>Anthemideae</taxon>
        <taxon>Anthemidinae</taxon>
        <taxon>Tanacetum</taxon>
    </lineage>
</organism>
<dbReference type="InterPro" id="IPR056924">
    <property type="entry name" value="SH3_Tf2-1"/>
</dbReference>
<protein>
    <submittedName>
        <fullName evidence="4">Transposon ty3-I gag-pol polyprotein</fullName>
    </submittedName>
</protein>
<dbReference type="EMBL" id="BQNB010015172">
    <property type="protein sequence ID" value="GJT36815.1"/>
    <property type="molecule type" value="Genomic_DNA"/>
</dbReference>
<dbReference type="Proteomes" id="UP001151760">
    <property type="component" value="Unassembled WGS sequence"/>
</dbReference>
<sequence length="370" mass="42543">MHGSLPTLILKVYGVSHNAIPAVIRFLLEEFSKVVVDDTPDSFPPLRNIQHQIELILEASLPNLPHYRMSPKESDILQGIHVDEDKTKEGEESFKIIKERLTTAPVLSLPNFDKVFQLECDACGTRIRAVLSQEGRPVAFHSEKLNEARQKYLNKIHARWTSFLEKFNYVIKHKSGTSNKVVNALSRKPTLLVTISNDVVAFESIKELHASDEDFHNTLEELETKKHRAHIVRLFFQEVVSLHAFPKSITSDWDRLHQDKWDLVDLPDKKNIQANRMVEEVQATHEFVRAKIATSNVSKLQPKKYGPYKVFRKINDNAYVVDLPNTMSIPKTFNVSDIYEFHPEDVNEGDNTRTSYSKERADKQDSFQGK</sequence>
<evidence type="ECO:0000313" key="4">
    <source>
        <dbReference type="EMBL" id="GJT36815.1"/>
    </source>
</evidence>
<evidence type="ECO:0000313" key="5">
    <source>
        <dbReference type="Proteomes" id="UP001151760"/>
    </source>
</evidence>
<keyword evidence="5" id="KW-1185">Reference proteome</keyword>
<feature type="domain" description="Reverse transcriptase/retrotransposon-derived protein RNase H-like" evidence="2">
    <location>
        <begin position="87"/>
        <end position="152"/>
    </location>
</feature>
<comment type="caution">
    <text evidence="4">The sequence shown here is derived from an EMBL/GenBank/DDBJ whole genome shotgun (WGS) entry which is preliminary data.</text>
</comment>
<dbReference type="Pfam" id="PF17919">
    <property type="entry name" value="RT_RNaseH_2"/>
    <property type="match status" value="1"/>
</dbReference>
<dbReference type="Pfam" id="PF24626">
    <property type="entry name" value="SH3_Tf2-1"/>
    <property type="match status" value="1"/>
</dbReference>